<dbReference type="OrthoDB" id="2442475at2759"/>
<comment type="caution">
    <text evidence="2">The sequence shown here is derived from an EMBL/GenBank/DDBJ whole genome shotgun (WGS) entry which is preliminary data.</text>
</comment>
<gene>
    <name evidence="2" type="ORF">BGZ97_007043</name>
</gene>
<dbReference type="AlphaFoldDB" id="A0A9P6QSL5"/>
<reference evidence="2" key="1">
    <citation type="journal article" date="2020" name="Fungal Divers.">
        <title>Resolving the Mortierellaceae phylogeny through synthesis of multi-gene phylogenetics and phylogenomics.</title>
        <authorList>
            <person name="Vandepol N."/>
            <person name="Liber J."/>
            <person name="Desiro A."/>
            <person name="Na H."/>
            <person name="Kennedy M."/>
            <person name="Barry K."/>
            <person name="Grigoriev I.V."/>
            <person name="Miller A.N."/>
            <person name="O'Donnell K."/>
            <person name="Stajich J.E."/>
            <person name="Bonito G."/>
        </authorList>
    </citation>
    <scope>NUCLEOTIDE SEQUENCE</scope>
    <source>
        <strain evidence="2">NVP60</strain>
    </source>
</reference>
<keyword evidence="3" id="KW-1185">Reference proteome</keyword>
<organism evidence="2 3">
    <name type="scientific">Linnemannia gamsii</name>
    <dbReference type="NCBI Taxonomy" id="64522"/>
    <lineage>
        <taxon>Eukaryota</taxon>
        <taxon>Fungi</taxon>
        <taxon>Fungi incertae sedis</taxon>
        <taxon>Mucoromycota</taxon>
        <taxon>Mortierellomycotina</taxon>
        <taxon>Mortierellomycetes</taxon>
        <taxon>Mortierellales</taxon>
        <taxon>Mortierellaceae</taxon>
        <taxon>Linnemannia</taxon>
    </lineage>
</organism>
<feature type="region of interest" description="Disordered" evidence="1">
    <location>
        <begin position="531"/>
        <end position="591"/>
    </location>
</feature>
<sequence length="591" mass="66622">MATKAHLDWALRKEPNVEHVSFKNFVITFGFTDKESAHEAYISLVNSQQIRNKRQVKLQKAYNFFRRRSEDSFWATRTLKVADHMLLVASATVAKKAGAVIQEAGLREANEGIKRYPSELSNVESLELIEDSDNDESEADESEDGEKVSSQAKDVKLPMIAVPPRGARLSPFFDLITYVFQVVKGKDAILPCLVPSGLSEIHREMYEAALEELQQPGPVMNKKDVLVLLSTIINTVVPSGRRFSISKQIKTASRLVELDNSSDPYISVKNLLKDLLQSLHPQMEVDRHCSPQFGQLKKRVWTMLCDTPEKTAAYTTLQIMNQIVLWIELSMFVSPTSEQVYVTAWSLIFNILLLDTNIRAIPGELISKASTLARQRTEDVFGSTTSTPCGRKVDLSIRIRVENQWKTEIAVFEFKSSTATRETCRRQQKKSVRLNAAILLELEARGLDISRSFPVIAEGQALGMNFYTLRRFGEVLGAGKSTPSGIFLPSQVEHLKAFLESDTMMILFAFKEHLRRYAVDVTDVLAASVSNPFGHDSDDDDGDSDPPLTVDSETQPSTPPPKKRHNPFILFTPAKREKKKLPEEEEERWDD</sequence>
<evidence type="ECO:0000313" key="3">
    <source>
        <dbReference type="Proteomes" id="UP000823405"/>
    </source>
</evidence>
<feature type="compositionally biased region" description="Acidic residues" evidence="1">
    <location>
        <begin position="131"/>
        <end position="144"/>
    </location>
</feature>
<dbReference type="Proteomes" id="UP000823405">
    <property type="component" value="Unassembled WGS sequence"/>
</dbReference>
<evidence type="ECO:0000256" key="1">
    <source>
        <dbReference type="SAM" id="MobiDB-lite"/>
    </source>
</evidence>
<proteinExistence type="predicted"/>
<dbReference type="EMBL" id="JAAAIN010003116">
    <property type="protein sequence ID" value="KAG0287622.1"/>
    <property type="molecule type" value="Genomic_DNA"/>
</dbReference>
<name>A0A9P6QSL5_9FUNG</name>
<protein>
    <submittedName>
        <fullName evidence="2">Uncharacterized protein</fullName>
    </submittedName>
</protein>
<feature type="region of interest" description="Disordered" evidence="1">
    <location>
        <begin position="131"/>
        <end position="151"/>
    </location>
</feature>
<evidence type="ECO:0000313" key="2">
    <source>
        <dbReference type="EMBL" id="KAG0287622.1"/>
    </source>
</evidence>
<accession>A0A9P6QSL5</accession>